<dbReference type="AlphaFoldDB" id="A0AAN8W4X7"/>
<protein>
    <submittedName>
        <fullName evidence="9">OCRE domain</fullName>
    </submittedName>
</protein>
<accession>A0AAN8W4X7</accession>
<dbReference type="InterPro" id="IPR000690">
    <property type="entry name" value="Matrin/U1-C_Znf_C2H2"/>
</dbReference>
<comment type="caution">
    <text evidence="9">The sequence shown here is derived from an EMBL/GenBank/DDBJ whole genome shotgun (WGS) entry which is preliminary data.</text>
</comment>
<organism evidence="9 10">
    <name type="scientific">Dillenia turbinata</name>
    <dbReference type="NCBI Taxonomy" id="194707"/>
    <lineage>
        <taxon>Eukaryota</taxon>
        <taxon>Viridiplantae</taxon>
        <taxon>Streptophyta</taxon>
        <taxon>Embryophyta</taxon>
        <taxon>Tracheophyta</taxon>
        <taxon>Spermatophyta</taxon>
        <taxon>Magnoliopsida</taxon>
        <taxon>eudicotyledons</taxon>
        <taxon>Gunneridae</taxon>
        <taxon>Pentapetalae</taxon>
        <taxon>Dilleniales</taxon>
        <taxon>Dilleniaceae</taxon>
        <taxon>Dillenia</taxon>
    </lineage>
</organism>
<evidence type="ECO:0000256" key="4">
    <source>
        <dbReference type="ARBA" id="ARBA00022833"/>
    </source>
</evidence>
<keyword evidence="2" id="KW-0479">Metal-binding</keyword>
<keyword evidence="4" id="KW-0862">Zinc</keyword>
<dbReference type="InterPro" id="IPR013085">
    <property type="entry name" value="U1-CZ_Znf_C2H2"/>
</dbReference>
<dbReference type="InterPro" id="IPR036236">
    <property type="entry name" value="Znf_C2H2_sf"/>
</dbReference>
<dbReference type="SMART" id="SM00451">
    <property type="entry name" value="ZnF_U1"/>
    <property type="match status" value="1"/>
</dbReference>
<evidence type="ECO:0000256" key="7">
    <source>
        <dbReference type="SAM" id="MobiDB-lite"/>
    </source>
</evidence>
<dbReference type="PANTHER" id="PTHR13173">
    <property type="entry name" value="WW DOMAIN BINDING PROTEIN 4"/>
    <property type="match status" value="1"/>
</dbReference>
<dbReference type="Pfam" id="PF06220">
    <property type="entry name" value="zf-U1"/>
    <property type="match status" value="1"/>
</dbReference>
<keyword evidence="10" id="KW-1185">Reference proteome</keyword>
<name>A0AAN8W4X7_9MAGN</name>
<dbReference type="Pfam" id="PF17780">
    <property type="entry name" value="OCRE"/>
    <property type="match status" value="1"/>
</dbReference>
<dbReference type="Gene3D" id="3.30.160.60">
    <property type="entry name" value="Classic Zinc Finger"/>
    <property type="match status" value="1"/>
</dbReference>
<evidence type="ECO:0000259" key="8">
    <source>
        <dbReference type="PROSITE" id="PS50171"/>
    </source>
</evidence>
<dbReference type="GO" id="GO:0008270">
    <property type="term" value="F:zinc ion binding"/>
    <property type="evidence" value="ECO:0007669"/>
    <property type="project" value="UniProtKB-KW"/>
</dbReference>
<dbReference type="GO" id="GO:0003723">
    <property type="term" value="F:RNA binding"/>
    <property type="evidence" value="ECO:0007669"/>
    <property type="project" value="TreeGrafter"/>
</dbReference>
<dbReference type="PANTHER" id="PTHR13173:SF10">
    <property type="entry name" value="WW DOMAIN-BINDING PROTEIN 4"/>
    <property type="match status" value="1"/>
</dbReference>
<dbReference type="GO" id="GO:0000398">
    <property type="term" value="P:mRNA splicing, via spliceosome"/>
    <property type="evidence" value="ECO:0007669"/>
    <property type="project" value="InterPro"/>
</dbReference>
<dbReference type="PROSITE" id="PS50171">
    <property type="entry name" value="ZF_MATRIN"/>
    <property type="match status" value="1"/>
</dbReference>
<dbReference type="SUPFAM" id="SSF57667">
    <property type="entry name" value="beta-beta-alpha zinc fingers"/>
    <property type="match status" value="1"/>
</dbReference>
<dbReference type="Proteomes" id="UP001370490">
    <property type="component" value="Unassembled WGS sequence"/>
</dbReference>
<feature type="compositionally biased region" description="Basic and acidic residues" evidence="7">
    <location>
        <begin position="238"/>
        <end position="253"/>
    </location>
</feature>
<evidence type="ECO:0000313" key="9">
    <source>
        <dbReference type="EMBL" id="KAK6946145.1"/>
    </source>
</evidence>
<reference evidence="9 10" key="1">
    <citation type="submission" date="2023-12" db="EMBL/GenBank/DDBJ databases">
        <title>A high-quality genome assembly for Dillenia turbinata (Dilleniales).</title>
        <authorList>
            <person name="Chanderbali A."/>
        </authorList>
    </citation>
    <scope>NUCLEOTIDE SEQUENCE [LARGE SCALE GENOMIC DNA]</scope>
    <source>
        <strain evidence="9">LSX21</strain>
        <tissue evidence="9">Leaf</tissue>
    </source>
</reference>
<dbReference type="GO" id="GO:0071011">
    <property type="term" value="C:precatalytic spliceosome"/>
    <property type="evidence" value="ECO:0007669"/>
    <property type="project" value="TreeGrafter"/>
</dbReference>
<evidence type="ECO:0000313" key="10">
    <source>
        <dbReference type="Proteomes" id="UP001370490"/>
    </source>
</evidence>
<evidence type="ECO:0000256" key="6">
    <source>
        <dbReference type="SAM" id="Coils"/>
    </source>
</evidence>
<feature type="region of interest" description="Disordered" evidence="7">
    <location>
        <begin position="181"/>
        <end position="261"/>
    </location>
</feature>
<proteinExistence type="predicted"/>
<evidence type="ECO:0000256" key="3">
    <source>
        <dbReference type="ARBA" id="ARBA00022771"/>
    </source>
</evidence>
<dbReference type="InterPro" id="IPR040023">
    <property type="entry name" value="WBP4"/>
</dbReference>
<feature type="compositionally biased region" description="Polar residues" evidence="7">
    <location>
        <begin position="199"/>
        <end position="216"/>
    </location>
</feature>
<evidence type="ECO:0000256" key="5">
    <source>
        <dbReference type="ARBA" id="ARBA00023242"/>
    </source>
</evidence>
<keyword evidence="5" id="KW-0539">Nucleus</keyword>
<keyword evidence="6" id="KW-0175">Coiled coil</keyword>
<feature type="coiled-coil region" evidence="6">
    <location>
        <begin position="37"/>
        <end position="74"/>
    </location>
</feature>
<comment type="subcellular location">
    <subcellularLocation>
        <location evidence="1">Nucleus</location>
    </subcellularLocation>
</comment>
<keyword evidence="3" id="KW-0863">Zinc-finger</keyword>
<dbReference type="InterPro" id="IPR003604">
    <property type="entry name" value="Matrin/U1-like-C_Znf_C2H2"/>
</dbReference>
<dbReference type="EMBL" id="JBAMMX010000002">
    <property type="protein sequence ID" value="KAK6946145.1"/>
    <property type="molecule type" value="Genomic_DNA"/>
</dbReference>
<evidence type="ECO:0000256" key="2">
    <source>
        <dbReference type="ARBA" id="ARBA00022723"/>
    </source>
</evidence>
<dbReference type="InterPro" id="IPR041591">
    <property type="entry name" value="OCRE"/>
</dbReference>
<evidence type="ECO:0000256" key="1">
    <source>
        <dbReference type="ARBA" id="ARBA00004123"/>
    </source>
</evidence>
<feature type="domain" description="Matrin-type" evidence="8">
    <location>
        <begin position="11"/>
        <end position="42"/>
    </location>
</feature>
<sequence>MTEYWVSQGNKWCDFCKIYIANNPSSIRNHDLGKRHKDNVAKKLTDMRKEKAAKEKAEKEAARAIEQIEAKANRSYQKDVAAFKEVRQTNTQALDATYDDSKVSALPGGGWEYDSSTGYYYNQNGLYYDPNSGFYFSDAIGKWVTQDEVFAASEVPSSAAQKGPIIKKPLPVSEANKVMNDKAAAKSSNAPGPGRVVSGSLNPMRSVKGASSSLTINKRKRENEKPKTMSAEEAAALKAREAAKKRVEAREKPYLGLYGSR</sequence>
<gene>
    <name evidence="9" type="ORF">RJ641_013689</name>
</gene>